<keyword evidence="1" id="KW-0472">Membrane</keyword>
<evidence type="ECO:0000313" key="3">
    <source>
        <dbReference type="Proteomes" id="UP000181941"/>
    </source>
</evidence>
<comment type="caution">
    <text evidence="2">The sequence shown here is derived from an EMBL/GenBank/DDBJ whole genome shotgun (WGS) entry which is preliminary data.</text>
</comment>
<evidence type="ECO:0008006" key="4">
    <source>
        <dbReference type="Google" id="ProtNLM"/>
    </source>
</evidence>
<keyword evidence="1" id="KW-0812">Transmembrane</keyword>
<reference evidence="2 3" key="1">
    <citation type="journal article" date="2016" name="Environ. Microbiol.">
        <title>Genomic resolution of a cold subsurface aquifer community provides metabolic insights for novel microbes adapted to high CO concentrations.</title>
        <authorList>
            <person name="Probst A.J."/>
            <person name="Castelle C.J."/>
            <person name="Singh A."/>
            <person name="Brown C.T."/>
            <person name="Anantharaman K."/>
            <person name="Sharon I."/>
            <person name="Hug L.A."/>
            <person name="Burstein D."/>
            <person name="Emerson J.B."/>
            <person name="Thomas B.C."/>
            <person name="Banfield J.F."/>
        </authorList>
    </citation>
    <scope>NUCLEOTIDE SEQUENCE [LARGE SCALE GENOMIC DNA]</scope>
    <source>
        <strain evidence="2">CG1_02_32_51</strain>
    </source>
</reference>
<gene>
    <name evidence="2" type="ORF">AUJ23_01640</name>
</gene>
<dbReference type="Proteomes" id="UP000181941">
    <property type="component" value="Unassembled WGS sequence"/>
</dbReference>
<organism evidence="2 3">
    <name type="scientific">Candidatus Magasanikbacteria bacterium CG1_02_32_51</name>
    <dbReference type="NCBI Taxonomy" id="1805238"/>
    <lineage>
        <taxon>Bacteria</taxon>
        <taxon>Candidatus Magasanikiibacteriota</taxon>
    </lineage>
</organism>
<name>A0A1J4U6X9_9BACT</name>
<keyword evidence="1" id="KW-1133">Transmembrane helix</keyword>
<dbReference type="STRING" id="1805238.AUJ23_01640"/>
<evidence type="ECO:0000256" key="1">
    <source>
        <dbReference type="SAM" id="Phobius"/>
    </source>
</evidence>
<dbReference type="EMBL" id="MNVC01000018">
    <property type="protein sequence ID" value="OIO19648.1"/>
    <property type="molecule type" value="Genomic_DNA"/>
</dbReference>
<sequence>MFTMRQKIFIISGIVVAVILIVVLSLIYIKPKNNNTTNTTSTTVIIDENIIDSNNPNIILNPINNQNNQIISKPDGTPEELFVKQMARIFVERFFTYSNQNKNINIEELKDSVTASMLTWMNSQAPEASVQYSGVTTHVISSSLSDFNKNIGTAKVTIDAEQLISKDVNGIFEQIKEQKKFEIDFQLVGVDWKVSGVWDRT</sequence>
<dbReference type="AlphaFoldDB" id="A0A1J4U6X9"/>
<accession>A0A1J4U6X9</accession>
<protein>
    <recommendedName>
        <fullName evidence="4">Tim44-like domain-containing protein</fullName>
    </recommendedName>
</protein>
<feature type="transmembrane region" description="Helical" evidence="1">
    <location>
        <begin position="7"/>
        <end position="29"/>
    </location>
</feature>
<proteinExistence type="predicted"/>
<evidence type="ECO:0000313" key="2">
    <source>
        <dbReference type="EMBL" id="OIO19648.1"/>
    </source>
</evidence>